<accession>A0A1M7NXF0</accession>
<evidence type="ECO:0000259" key="1">
    <source>
        <dbReference type="Pfam" id="PF18922"/>
    </source>
</evidence>
<feature type="domain" description="DUF5672" evidence="1">
    <location>
        <begin position="54"/>
        <end position="231"/>
    </location>
</feature>
<dbReference type="EMBL" id="LT670848">
    <property type="protein sequence ID" value="SHN08310.1"/>
    <property type="molecule type" value="Genomic_DNA"/>
</dbReference>
<protein>
    <recommendedName>
        <fullName evidence="1">DUF5672 domain-containing protein</fullName>
    </recommendedName>
</protein>
<dbReference type="Pfam" id="PF18922">
    <property type="entry name" value="DUF5672"/>
    <property type="match status" value="1"/>
</dbReference>
<evidence type="ECO:0000313" key="2">
    <source>
        <dbReference type="EMBL" id="SHN08310.1"/>
    </source>
</evidence>
<name>A0A1M7NXF0_9FLAO</name>
<dbReference type="STRING" id="143223.SAMN05878281_3502"/>
<reference evidence="3" key="1">
    <citation type="submission" date="2016-11" db="EMBL/GenBank/DDBJ databases">
        <authorList>
            <person name="Varghese N."/>
            <person name="Submissions S."/>
        </authorList>
    </citation>
    <scope>NUCLEOTIDE SEQUENCE [LARGE SCALE GENOMIC DNA]</scope>
    <source>
        <strain evidence="3">ACAM 48</strain>
    </source>
</reference>
<gene>
    <name evidence="2" type="ORF">SAMN05878281_3502</name>
</gene>
<proteinExistence type="predicted"/>
<organism evidence="2 3">
    <name type="scientific">Salegentibacter salegens</name>
    <dbReference type="NCBI Taxonomy" id="143223"/>
    <lineage>
        <taxon>Bacteria</taxon>
        <taxon>Pseudomonadati</taxon>
        <taxon>Bacteroidota</taxon>
        <taxon>Flavobacteriia</taxon>
        <taxon>Flavobacteriales</taxon>
        <taxon>Flavobacteriaceae</taxon>
        <taxon>Salegentibacter</taxon>
    </lineage>
</organism>
<dbReference type="Proteomes" id="UP000190235">
    <property type="component" value="Chromosome I"/>
</dbReference>
<keyword evidence="3" id="KW-1185">Reference proteome</keyword>
<sequence>MKTAVVIPVYKQKMSETEEISFKQCLKVLGDFPIIIVCPKGFNKQSFNNYKLIFEEFEAHYFKDIFGYNSLMLASHFYERFLAYHYILIHQLDVFIFKNELEKWSNQGYDYIGAPWLATDNLTSKILKPFQSKKKKKREPIFYKVGNGGLSLRKTQSFYQISKELEPLIEKQLEKKDKIYAIEDVFWSLRVPEHFPEFSIPDFKIAAEFALDRKPKIGFKINRGELPFGCHGFNKPKVIDFWKPIIKKEFQKK</sequence>
<evidence type="ECO:0000313" key="3">
    <source>
        <dbReference type="Proteomes" id="UP000190235"/>
    </source>
</evidence>
<dbReference type="InterPro" id="IPR043729">
    <property type="entry name" value="DUF5672"/>
</dbReference>
<dbReference type="AlphaFoldDB" id="A0A1M7NXF0"/>
<dbReference type="RefSeq" id="WP_079736380.1">
    <property type="nucleotide sequence ID" value="NZ_LT670848.1"/>
</dbReference>